<proteinExistence type="predicted"/>
<dbReference type="VEuPathDB" id="FungiDB:ASPBRDRAFT_28646"/>
<dbReference type="AlphaFoldDB" id="A0A1L9UNU5"/>
<dbReference type="Pfam" id="PF20328">
    <property type="entry name" value="DUF6623"/>
    <property type="match status" value="1"/>
</dbReference>
<evidence type="ECO:0000313" key="1">
    <source>
        <dbReference type="EMBL" id="OJJ73405.1"/>
    </source>
</evidence>
<keyword evidence="2" id="KW-1185">Reference proteome</keyword>
<evidence type="ECO:0000313" key="2">
    <source>
        <dbReference type="Proteomes" id="UP000184499"/>
    </source>
</evidence>
<accession>A0A1L9UNU5</accession>
<organism evidence="1 2">
    <name type="scientific">Aspergillus brasiliensis (strain CBS 101740 / IMI 381727 / IBT 21946)</name>
    <dbReference type="NCBI Taxonomy" id="767769"/>
    <lineage>
        <taxon>Eukaryota</taxon>
        <taxon>Fungi</taxon>
        <taxon>Dikarya</taxon>
        <taxon>Ascomycota</taxon>
        <taxon>Pezizomycotina</taxon>
        <taxon>Eurotiomycetes</taxon>
        <taxon>Eurotiomycetidae</taxon>
        <taxon>Eurotiales</taxon>
        <taxon>Aspergillaceae</taxon>
        <taxon>Aspergillus</taxon>
        <taxon>Aspergillus subgen. Circumdati</taxon>
    </lineage>
</organism>
<gene>
    <name evidence="1" type="ORF">ASPBRDRAFT_28646</name>
</gene>
<dbReference type="InterPro" id="IPR046731">
    <property type="entry name" value="DUF6623"/>
</dbReference>
<name>A0A1L9UNU5_ASPBC</name>
<dbReference type="EMBL" id="KV878682">
    <property type="protein sequence ID" value="OJJ73405.1"/>
    <property type="molecule type" value="Genomic_DNA"/>
</dbReference>
<reference evidence="2" key="1">
    <citation type="journal article" date="2017" name="Genome Biol.">
        <title>Comparative genomics reveals high biological diversity and specific adaptations in the industrially and medically important fungal genus Aspergillus.</title>
        <authorList>
            <person name="de Vries R.P."/>
            <person name="Riley R."/>
            <person name="Wiebenga A."/>
            <person name="Aguilar-Osorio G."/>
            <person name="Amillis S."/>
            <person name="Uchima C.A."/>
            <person name="Anderluh G."/>
            <person name="Asadollahi M."/>
            <person name="Askin M."/>
            <person name="Barry K."/>
            <person name="Battaglia E."/>
            <person name="Bayram O."/>
            <person name="Benocci T."/>
            <person name="Braus-Stromeyer S.A."/>
            <person name="Caldana C."/>
            <person name="Canovas D."/>
            <person name="Cerqueira G.C."/>
            <person name="Chen F."/>
            <person name="Chen W."/>
            <person name="Choi C."/>
            <person name="Clum A."/>
            <person name="Dos Santos R.A."/>
            <person name="Damasio A.R."/>
            <person name="Diallinas G."/>
            <person name="Emri T."/>
            <person name="Fekete E."/>
            <person name="Flipphi M."/>
            <person name="Freyberg S."/>
            <person name="Gallo A."/>
            <person name="Gournas C."/>
            <person name="Habgood R."/>
            <person name="Hainaut M."/>
            <person name="Harispe M.L."/>
            <person name="Henrissat B."/>
            <person name="Hilden K.S."/>
            <person name="Hope R."/>
            <person name="Hossain A."/>
            <person name="Karabika E."/>
            <person name="Karaffa L."/>
            <person name="Karanyi Z."/>
            <person name="Krasevec N."/>
            <person name="Kuo A."/>
            <person name="Kusch H."/>
            <person name="LaButti K."/>
            <person name="Lagendijk E.L."/>
            <person name="Lapidus A."/>
            <person name="Levasseur A."/>
            <person name="Lindquist E."/>
            <person name="Lipzen A."/>
            <person name="Logrieco A.F."/>
            <person name="MacCabe A."/>
            <person name="Maekelae M.R."/>
            <person name="Malavazi I."/>
            <person name="Melin P."/>
            <person name="Meyer V."/>
            <person name="Mielnichuk N."/>
            <person name="Miskei M."/>
            <person name="Molnar A.P."/>
            <person name="Mule G."/>
            <person name="Ngan C.Y."/>
            <person name="Orejas M."/>
            <person name="Orosz E."/>
            <person name="Ouedraogo J.P."/>
            <person name="Overkamp K.M."/>
            <person name="Park H.-S."/>
            <person name="Perrone G."/>
            <person name="Piumi F."/>
            <person name="Punt P.J."/>
            <person name="Ram A.F."/>
            <person name="Ramon A."/>
            <person name="Rauscher S."/>
            <person name="Record E."/>
            <person name="Riano-Pachon D.M."/>
            <person name="Robert V."/>
            <person name="Roehrig J."/>
            <person name="Ruller R."/>
            <person name="Salamov A."/>
            <person name="Salih N.S."/>
            <person name="Samson R.A."/>
            <person name="Sandor E."/>
            <person name="Sanguinetti M."/>
            <person name="Schuetze T."/>
            <person name="Sepcic K."/>
            <person name="Shelest E."/>
            <person name="Sherlock G."/>
            <person name="Sophianopoulou V."/>
            <person name="Squina F.M."/>
            <person name="Sun H."/>
            <person name="Susca A."/>
            <person name="Todd R.B."/>
            <person name="Tsang A."/>
            <person name="Unkles S.E."/>
            <person name="van de Wiele N."/>
            <person name="van Rossen-Uffink D."/>
            <person name="Oliveira J.V."/>
            <person name="Vesth T.C."/>
            <person name="Visser J."/>
            <person name="Yu J.-H."/>
            <person name="Zhou M."/>
            <person name="Andersen M.R."/>
            <person name="Archer D.B."/>
            <person name="Baker S.E."/>
            <person name="Benoit I."/>
            <person name="Brakhage A.A."/>
            <person name="Braus G.H."/>
            <person name="Fischer R."/>
            <person name="Frisvad J.C."/>
            <person name="Goldman G.H."/>
            <person name="Houbraken J."/>
            <person name="Oakley B."/>
            <person name="Pocsi I."/>
            <person name="Scazzocchio C."/>
            <person name="Seiboth B."/>
            <person name="vanKuyk P.A."/>
            <person name="Wortman J."/>
            <person name="Dyer P.S."/>
            <person name="Grigoriev I.V."/>
        </authorList>
    </citation>
    <scope>NUCLEOTIDE SEQUENCE [LARGE SCALE GENOMIC DNA]</scope>
    <source>
        <strain evidence="2">CBS 101740 / IMI 381727 / IBT 21946</strain>
    </source>
</reference>
<sequence length="168" mass="18932">MSYHKFHIHGTATRVEGDNTNIQLRGWGAVLYPKVNHYLQDEWVHLAIPTPQYIRLKQQRSYTAGFWFSAGSLGRIDSVHVYHGQSKILDRNNLWMHGEHTETERTYGLGELVLEKAIGISLKLAFEEGDSTERWIKISSGFTGTLDVPSPSGVVAAEDVSPHEVVMD</sequence>
<dbReference type="Proteomes" id="UP000184499">
    <property type="component" value="Unassembled WGS sequence"/>
</dbReference>
<dbReference type="RefSeq" id="XP_067480653.1">
    <property type="nucleotide sequence ID" value="XM_067622540.1"/>
</dbReference>
<dbReference type="GeneID" id="93575028"/>
<dbReference type="OrthoDB" id="2340290at2759"/>
<protein>
    <submittedName>
        <fullName evidence="1">Uncharacterized protein</fullName>
    </submittedName>
</protein>